<dbReference type="Proteomes" id="UP001256827">
    <property type="component" value="Chromosome"/>
</dbReference>
<accession>A0ABY9T2Q2</accession>
<evidence type="ECO:0000313" key="4">
    <source>
        <dbReference type="Proteomes" id="UP001256827"/>
    </source>
</evidence>
<gene>
    <name evidence="3" type="ORF">RGB73_27045</name>
</gene>
<dbReference type="RefSeq" id="WP_310766232.1">
    <property type="nucleotide sequence ID" value="NZ_CP134050.1"/>
</dbReference>
<organism evidence="3 4">
    <name type="scientific">Brevibacillus brevis</name>
    <name type="common">Bacillus brevis</name>
    <dbReference type="NCBI Taxonomy" id="1393"/>
    <lineage>
        <taxon>Bacteria</taxon>
        <taxon>Bacillati</taxon>
        <taxon>Bacillota</taxon>
        <taxon>Bacilli</taxon>
        <taxon>Bacillales</taxon>
        <taxon>Paenibacillaceae</taxon>
        <taxon>Brevibacillus</taxon>
    </lineage>
</organism>
<dbReference type="PANTHER" id="PTHR11786:SF0">
    <property type="entry name" value="ARYLAMINE N-ACETYLTRANSFERASE 4-RELATED"/>
    <property type="match status" value="1"/>
</dbReference>
<name>A0ABY9T2Q2_BREBE</name>
<dbReference type="SUPFAM" id="SSF54001">
    <property type="entry name" value="Cysteine proteinases"/>
    <property type="match status" value="1"/>
</dbReference>
<dbReference type="InterPro" id="IPR038765">
    <property type="entry name" value="Papain-like_cys_pep_sf"/>
</dbReference>
<reference evidence="3 4" key="1">
    <citation type="submission" date="2023-09" db="EMBL/GenBank/DDBJ databases">
        <title>Complete Genome and Methylome dissection of Bacillus brevis NEB573 original source of BbsI restriction endonuclease.</title>
        <authorList>
            <person name="Fomenkov A."/>
            <person name="Roberts R.D."/>
        </authorList>
    </citation>
    <scope>NUCLEOTIDE SEQUENCE [LARGE SCALE GENOMIC DNA]</scope>
    <source>
        <strain evidence="3 4">NEB573</strain>
    </source>
</reference>
<dbReference type="Gene3D" id="3.30.2140.20">
    <property type="match status" value="1"/>
</dbReference>
<sequence length="258" mass="29267">MSDLNVLFRKRIGIPEDETITFSTLDRVLEKTAKTFPFENLCNIENKTKDITEESLLQKMLVRNEGGLCYELNSLLYLFLLENGFHVTLVRGDVYKPETGEYQSLGRTHLTILLKHGEQTYLVDTGFGANLPLKPVPLTGETVTSATGQFRVINADTGPGDYRLELKLKHKDKEWRIGYAFDSTRPVSDLGEASEIQSIIARHPDSPFNKSRMVTKLTDRGNVTLTPHSLTRWEDGVVTKESIDEKRFKELLGELFTN</sequence>
<keyword evidence="4" id="KW-1185">Reference proteome</keyword>
<dbReference type="PRINTS" id="PR01543">
    <property type="entry name" value="ANATRNSFRASE"/>
</dbReference>
<dbReference type="EMBL" id="CP134050">
    <property type="protein sequence ID" value="WNC14291.1"/>
    <property type="molecule type" value="Genomic_DNA"/>
</dbReference>
<dbReference type="Pfam" id="PF00797">
    <property type="entry name" value="Acetyltransf_2"/>
    <property type="match status" value="1"/>
</dbReference>
<evidence type="ECO:0000313" key="3">
    <source>
        <dbReference type="EMBL" id="WNC14291.1"/>
    </source>
</evidence>
<dbReference type="PANTHER" id="PTHR11786">
    <property type="entry name" value="N-HYDROXYARYLAMINE O-ACETYLTRANSFERASE"/>
    <property type="match status" value="1"/>
</dbReference>
<evidence type="ECO:0000256" key="2">
    <source>
        <dbReference type="RuleBase" id="RU003452"/>
    </source>
</evidence>
<protein>
    <submittedName>
        <fullName evidence="3">Arylamine N-acetyltransferase</fullName>
    </submittedName>
</protein>
<dbReference type="InterPro" id="IPR001447">
    <property type="entry name" value="Arylamine_N-AcTrfase"/>
</dbReference>
<comment type="similarity">
    <text evidence="1 2">Belongs to the arylamine N-acetyltransferase family.</text>
</comment>
<evidence type="ECO:0000256" key="1">
    <source>
        <dbReference type="ARBA" id="ARBA00006547"/>
    </source>
</evidence>
<dbReference type="InterPro" id="IPR053710">
    <property type="entry name" value="Arylamine_NAT_domain_sf"/>
</dbReference>
<proteinExistence type="inferred from homology"/>